<reference evidence="1" key="1">
    <citation type="submission" date="2010-06" db="EMBL/GenBank/DDBJ databases">
        <authorList>
            <person name="Muzny D."/>
            <person name="Qin X."/>
            <person name="Buhay C."/>
            <person name="Dugan-Rocha S."/>
            <person name="Ding Y."/>
            <person name="Chen G."/>
            <person name="Hawes A."/>
            <person name="Holder M."/>
            <person name="Jhangiani S."/>
            <person name="Johnson A."/>
            <person name="Khan Z."/>
            <person name="Li Z."/>
            <person name="Liu W."/>
            <person name="Liu X."/>
            <person name="Perez L."/>
            <person name="Shen H."/>
            <person name="Wang Q."/>
            <person name="Watt J."/>
            <person name="Xi L."/>
            <person name="Xin Y."/>
            <person name="Zhou J."/>
            <person name="Deng J."/>
            <person name="Jiang H."/>
            <person name="Liu Y."/>
            <person name="Qu J."/>
            <person name="Song X.-Z."/>
            <person name="Zhang L."/>
            <person name="Villasana D."/>
            <person name="Johnson A."/>
            <person name="Liu J."/>
            <person name="Liyanage D."/>
            <person name="Lorensuhewa L."/>
            <person name="Robinson T."/>
            <person name="Song A."/>
            <person name="Song B.-B."/>
            <person name="Dinh H."/>
            <person name="Thornton R."/>
            <person name="Coyle M."/>
            <person name="Francisco L."/>
            <person name="Jackson L."/>
            <person name="Javaid M."/>
            <person name="Korchina V."/>
            <person name="Kovar C."/>
            <person name="Mata R."/>
            <person name="Mathew T."/>
            <person name="Ngo R."/>
            <person name="Nguyen L."/>
            <person name="Nguyen N."/>
            <person name="Okwuonu G."/>
            <person name="Ongeri F."/>
            <person name="Pham C."/>
            <person name="Simmons D."/>
            <person name="Wilczek-Boney K."/>
            <person name="Hale W."/>
            <person name="Jakkamsetti A."/>
            <person name="Pham P."/>
            <person name="Ruth R."/>
            <person name="San Lucas F."/>
            <person name="Warren J."/>
            <person name="Zhang J."/>
            <person name="Zhao Z."/>
            <person name="Zhou C."/>
            <person name="Zhu D."/>
            <person name="Lee S."/>
            <person name="Bess C."/>
            <person name="Blankenburg K."/>
            <person name="Forbes L."/>
            <person name="Fu Q."/>
            <person name="Gubbala S."/>
            <person name="Hirani K."/>
            <person name="Jayaseelan J.C."/>
            <person name="Lara F."/>
            <person name="Munidasa M."/>
            <person name="Palculict T."/>
            <person name="Patil S."/>
            <person name="Pu L.-L."/>
            <person name="Saada N."/>
            <person name="Tang L."/>
            <person name="Weissenberger G."/>
            <person name="Zhu Y."/>
            <person name="Hemphill L."/>
            <person name="Shang Y."/>
            <person name="Youmans B."/>
            <person name="Ayvaz T."/>
            <person name="Ross M."/>
            <person name="Santibanez J."/>
            <person name="Aqrawi P."/>
            <person name="Gross S."/>
            <person name="Joshi V."/>
            <person name="Fowler G."/>
            <person name="Nazareth L."/>
            <person name="Reid J."/>
            <person name="Worley K."/>
            <person name="Petrosino J."/>
            <person name="Highlander S."/>
            <person name="Gibbs R."/>
        </authorList>
    </citation>
    <scope>NUCLEOTIDE SEQUENCE [LARGE SCALE GENOMIC DNA]</scope>
    <source>
        <strain evidence="1">ATCC 35910</strain>
    </source>
</reference>
<organism evidence="1 2">
    <name type="scientific">Chryseobacterium gleum ATCC 35910</name>
    <dbReference type="NCBI Taxonomy" id="525257"/>
    <lineage>
        <taxon>Bacteria</taxon>
        <taxon>Pseudomonadati</taxon>
        <taxon>Bacteroidota</taxon>
        <taxon>Flavobacteriia</taxon>
        <taxon>Flavobacteriales</taxon>
        <taxon>Weeksellaceae</taxon>
        <taxon>Chryseobacterium group</taxon>
        <taxon>Chryseobacterium</taxon>
    </lineage>
</organism>
<evidence type="ECO:0000313" key="2">
    <source>
        <dbReference type="Proteomes" id="UP000002969"/>
    </source>
</evidence>
<accession>A0ABN0ANZ6</accession>
<name>A0ABN0ANZ6_CHRGE</name>
<dbReference type="Proteomes" id="UP000002969">
    <property type="component" value="Unassembled WGS sequence"/>
</dbReference>
<proteinExistence type="predicted"/>
<evidence type="ECO:0000313" key="1">
    <source>
        <dbReference type="EMBL" id="EFK34816.1"/>
    </source>
</evidence>
<sequence>MLNVKNSFGAPLNTNWVNSTIEYYLINLNQKTQILVIFYFK</sequence>
<gene>
    <name evidence="1" type="ORF">HMPREF0204_13885</name>
</gene>
<comment type="caution">
    <text evidence="1">The sequence shown here is derived from an EMBL/GenBank/DDBJ whole genome shotgun (WGS) entry which is preliminary data.</text>
</comment>
<keyword evidence="2" id="KW-1185">Reference proteome</keyword>
<protein>
    <submittedName>
        <fullName evidence="1">Uncharacterized protein</fullName>
    </submittedName>
</protein>
<dbReference type="EMBL" id="ACKQ02000007">
    <property type="protein sequence ID" value="EFK34816.1"/>
    <property type="molecule type" value="Genomic_DNA"/>
</dbReference>